<dbReference type="GO" id="GO:0004751">
    <property type="term" value="F:ribose-5-phosphate isomerase activity"/>
    <property type="evidence" value="ECO:0007669"/>
    <property type="project" value="UniProtKB-EC"/>
</dbReference>
<reference evidence="6 7" key="1">
    <citation type="journal article" date="2024" name="Nat. Commun.">
        <title>Phylogenomics reveals the evolutionary origins of lichenization in chlorophyte algae.</title>
        <authorList>
            <person name="Puginier C."/>
            <person name="Libourel C."/>
            <person name="Otte J."/>
            <person name="Skaloud P."/>
            <person name="Haon M."/>
            <person name="Grisel S."/>
            <person name="Petersen M."/>
            <person name="Berrin J.G."/>
            <person name="Delaux P.M."/>
            <person name="Dal Grande F."/>
            <person name="Keller J."/>
        </authorList>
    </citation>
    <scope>NUCLEOTIDE SEQUENCE [LARGE SCALE GENOMIC DNA]</scope>
    <source>
        <strain evidence="6 7">SAG 2145</strain>
    </source>
</reference>
<dbReference type="Pfam" id="PF06026">
    <property type="entry name" value="Rib_5-P_isom_A"/>
    <property type="match status" value="1"/>
</dbReference>
<accession>A0AAW1QN37</accession>
<gene>
    <name evidence="6" type="ORF">WJX74_004327</name>
</gene>
<comment type="caution">
    <text evidence="6">The sequence shown here is derived from an EMBL/GenBank/DDBJ whole genome shotgun (WGS) entry which is preliminary data.</text>
</comment>
<evidence type="ECO:0000313" key="6">
    <source>
        <dbReference type="EMBL" id="KAK9822915.1"/>
    </source>
</evidence>
<name>A0AAW1QN37_9CHLO</name>
<dbReference type="Gene3D" id="3.30.70.260">
    <property type="match status" value="1"/>
</dbReference>
<evidence type="ECO:0000256" key="1">
    <source>
        <dbReference type="ARBA" id="ARBA00001713"/>
    </source>
</evidence>
<dbReference type="GO" id="GO:0009052">
    <property type="term" value="P:pentose-phosphate shunt, non-oxidative branch"/>
    <property type="evidence" value="ECO:0007669"/>
    <property type="project" value="InterPro"/>
</dbReference>
<keyword evidence="7" id="KW-1185">Reference proteome</keyword>
<dbReference type="AlphaFoldDB" id="A0AAW1QN37"/>
<evidence type="ECO:0000256" key="3">
    <source>
        <dbReference type="ARBA" id="ARBA00008088"/>
    </source>
</evidence>
<comment type="similarity">
    <text evidence="3">Belongs to the ribose 5-phosphate isomerase family.</text>
</comment>
<dbReference type="Proteomes" id="UP001438707">
    <property type="component" value="Unassembled WGS sequence"/>
</dbReference>
<keyword evidence="5" id="KW-0413">Isomerase</keyword>
<dbReference type="EMBL" id="JALJOS010000029">
    <property type="protein sequence ID" value="KAK9822915.1"/>
    <property type="molecule type" value="Genomic_DNA"/>
</dbReference>
<dbReference type="InterPro" id="IPR004788">
    <property type="entry name" value="Ribose5P_isomerase_type_A"/>
</dbReference>
<dbReference type="Gene3D" id="3.40.50.1360">
    <property type="match status" value="1"/>
</dbReference>
<evidence type="ECO:0000256" key="5">
    <source>
        <dbReference type="ARBA" id="ARBA00023235"/>
    </source>
</evidence>
<evidence type="ECO:0000256" key="2">
    <source>
        <dbReference type="ARBA" id="ARBA00004988"/>
    </source>
</evidence>
<proteinExistence type="inferred from homology"/>
<comment type="pathway">
    <text evidence="2">Carbohydrate degradation; pentose phosphate pathway; D-ribose 5-phosphate from D-ribulose 5-phosphate (non-oxidative stage): step 1/1.</text>
</comment>
<dbReference type="EC" id="5.3.1.6" evidence="4"/>
<comment type="catalytic activity">
    <reaction evidence="1">
        <text>aldehydo-D-ribose 5-phosphate = D-ribulose 5-phosphate</text>
        <dbReference type="Rhea" id="RHEA:14657"/>
        <dbReference type="ChEBI" id="CHEBI:58121"/>
        <dbReference type="ChEBI" id="CHEBI:58273"/>
        <dbReference type="EC" id="5.3.1.6"/>
    </reaction>
</comment>
<dbReference type="PANTHER" id="PTHR43748:SF1">
    <property type="entry name" value="RIBOSE-5-PHOSPHATE ISOMERASE 4, CHLOROPLASTIC-RELATED"/>
    <property type="match status" value="1"/>
</dbReference>
<protein>
    <recommendedName>
        <fullName evidence="4">ribose-5-phosphate isomerase</fullName>
        <ecNumber evidence="4">5.3.1.6</ecNumber>
    </recommendedName>
</protein>
<dbReference type="SUPFAM" id="SSF100950">
    <property type="entry name" value="NagB/RpiA/CoA transferase-like"/>
    <property type="match status" value="1"/>
</dbReference>
<evidence type="ECO:0000256" key="4">
    <source>
        <dbReference type="ARBA" id="ARBA00011959"/>
    </source>
</evidence>
<dbReference type="InterPro" id="IPR037171">
    <property type="entry name" value="NagB/RpiA_transferase-like"/>
</dbReference>
<dbReference type="PANTHER" id="PTHR43748">
    <property type="entry name" value="RIBOSE-5-PHOSPHATE ISOMERASE 3, CHLOROPLASTIC-RELATED"/>
    <property type="match status" value="1"/>
</dbReference>
<evidence type="ECO:0000313" key="7">
    <source>
        <dbReference type="Proteomes" id="UP001438707"/>
    </source>
</evidence>
<dbReference type="InterPro" id="IPR050262">
    <property type="entry name" value="Ribose-5P_isomerase"/>
</dbReference>
<organism evidence="6 7">
    <name type="scientific">Apatococcus lobatus</name>
    <dbReference type="NCBI Taxonomy" id="904363"/>
    <lineage>
        <taxon>Eukaryota</taxon>
        <taxon>Viridiplantae</taxon>
        <taxon>Chlorophyta</taxon>
        <taxon>core chlorophytes</taxon>
        <taxon>Trebouxiophyceae</taxon>
        <taxon>Chlorellales</taxon>
        <taxon>Chlorellaceae</taxon>
        <taxon>Apatococcus</taxon>
    </lineage>
</organism>
<sequence length="299" mass="32637">MLKHTVLEQTLLHTPSLRSQPHRHRRIKRRRLGSSCVRAQSSVVEEQLCRFAARRAVDEFVTSGQVLGLGHGTLVNYAIEYIAELLQLGELQRVNCIPGSDLTASEAAFQGVPLTALALVDQVDVMLTEADELDTSEHPMSFVTGRIQAPQQPQLLKTRMLIDHSEKVVAILAREQKARGRLGNALPIVIEGGENWEEAAEELDSMFLGDAEVWRRPSSSSGISNPRGEPFPYTSPEGHAILDVRFYGSFKLDGKQVPYEELLTAIEGVPGVVTHGLFHKAASAAVLAAPDGPVLLPTG</sequence>